<organism evidence="2 3">
    <name type="scientific">Pseudaquabacterium terrae</name>
    <dbReference type="NCBI Taxonomy" id="2732868"/>
    <lineage>
        <taxon>Bacteria</taxon>
        <taxon>Pseudomonadati</taxon>
        <taxon>Pseudomonadota</taxon>
        <taxon>Betaproteobacteria</taxon>
        <taxon>Burkholderiales</taxon>
        <taxon>Sphaerotilaceae</taxon>
        <taxon>Pseudaquabacterium</taxon>
    </lineage>
</organism>
<gene>
    <name evidence="2" type="ORF">HLB44_28470</name>
</gene>
<evidence type="ECO:0000256" key="1">
    <source>
        <dbReference type="SAM" id="SignalP"/>
    </source>
</evidence>
<protein>
    <recommendedName>
        <fullName evidence="4">Cellulose biosynthesis protein BcsS</fullName>
    </recommendedName>
</protein>
<evidence type="ECO:0000313" key="3">
    <source>
        <dbReference type="Proteomes" id="UP000737171"/>
    </source>
</evidence>
<sequence>MPMPRLAALVPLLAACAAAHADPGYYVLSSYGLAPGTSSAELRYWTVKPRGEPERIWPELGIGHAVSSRWSTLLLASFIGSSNLHVRSSLWSWQNNLQLTQGEWPVDLALHANLIRPAERANGHTLEFGPLLQTDVGRVQLNANLLFERRFGADAPRPTQLKYQWQFRHRWRAQLHWGLQGFGELGEWDHWAPRDRQSHRGGPALFASLPLSPGVTLKTHAALLIGSTYRDHGRMLSLRMACEF</sequence>
<evidence type="ECO:0008006" key="4">
    <source>
        <dbReference type="Google" id="ProtNLM"/>
    </source>
</evidence>
<dbReference type="RefSeq" id="WP_173131062.1">
    <property type="nucleotide sequence ID" value="NZ_JABRWJ010000009.1"/>
</dbReference>
<dbReference type="PROSITE" id="PS51257">
    <property type="entry name" value="PROKAR_LIPOPROTEIN"/>
    <property type="match status" value="1"/>
</dbReference>
<name>A0ABX2EQL7_9BURK</name>
<feature type="signal peptide" evidence="1">
    <location>
        <begin position="1"/>
        <end position="21"/>
    </location>
</feature>
<dbReference type="EMBL" id="JABRWJ010000009">
    <property type="protein sequence ID" value="NRF70947.1"/>
    <property type="molecule type" value="Genomic_DNA"/>
</dbReference>
<reference evidence="2 3" key="1">
    <citation type="submission" date="2020-05" db="EMBL/GenBank/DDBJ databases">
        <title>Aquincola sp. isolate from soil.</title>
        <authorList>
            <person name="Han J."/>
            <person name="Kim D.-U."/>
        </authorList>
    </citation>
    <scope>NUCLEOTIDE SEQUENCE [LARGE SCALE GENOMIC DNA]</scope>
    <source>
        <strain evidence="2 3">S2</strain>
    </source>
</reference>
<keyword evidence="1" id="KW-0732">Signal</keyword>
<proteinExistence type="predicted"/>
<comment type="caution">
    <text evidence="2">The sequence shown here is derived from an EMBL/GenBank/DDBJ whole genome shotgun (WGS) entry which is preliminary data.</text>
</comment>
<evidence type="ECO:0000313" key="2">
    <source>
        <dbReference type="EMBL" id="NRF70947.1"/>
    </source>
</evidence>
<keyword evidence="3" id="KW-1185">Reference proteome</keyword>
<dbReference type="Proteomes" id="UP000737171">
    <property type="component" value="Unassembled WGS sequence"/>
</dbReference>
<accession>A0ABX2EQL7</accession>
<feature type="chain" id="PRO_5046325580" description="Cellulose biosynthesis protein BcsS" evidence="1">
    <location>
        <begin position="22"/>
        <end position="244"/>
    </location>
</feature>